<accession>A0ABQ1X6P6</accession>
<protein>
    <submittedName>
        <fullName evidence="1">Uncharacterized protein</fullName>
    </submittedName>
</protein>
<reference evidence="2" key="1">
    <citation type="journal article" date="2019" name="Int. J. Syst. Evol. Microbiol.">
        <title>The Global Catalogue of Microorganisms (GCM) 10K type strain sequencing project: providing services to taxonomists for standard genome sequencing and annotation.</title>
        <authorList>
            <consortium name="The Broad Institute Genomics Platform"/>
            <consortium name="The Broad Institute Genome Sequencing Center for Infectious Disease"/>
            <person name="Wu L."/>
            <person name="Ma J."/>
        </authorList>
    </citation>
    <scope>NUCLEOTIDE SEQUENCE [LARGE SCALE GENOMIC DNA]</scope>
    <source>
        <strain evidence="2">CGMCC 1.12990</strain>
    </source>
</reference>
<proteinExistence type="predicted"/>
<sequence>MKLKTNDYIGLIMNSPAALEHLKGALSDAWPELRGDIKTEDSARETLRDEKMFDSLFSRRAKSYLILNRALEVILKISVSDKFDLSIVQQLHRKSVNLLFGKDLSLRYDIIDNQLVVNAVKRVDGSDFETNFSWVDLSSELGPQLKTRTEGCISRITLAIQMILFLELTEPELLVVKAGKKSSARPIGYTNDGDCDVTLVDSTWNKYIIRTEGFGVSGHFRAQRHGEKNSEIKLIWIQPFQKHGYVRKPKS</sequence>
<dbReference type="EMBL" id="BMGS01000016">
    <property type="protein sequence ID" value="GGG61302.1"/>
    <property type="molecule type" value="Genomic_DNA"/>
</dbReference>
<comment type="caution">
    <text evidence="1">The sequence shown here is derived from an EMBL/GenBank/DDBJ whole genome shotgun (WGS) entry which is preliminary data.</text>
</comment>
<dbReference type="RefSeq" id="WP_188559792.1">
    <property type="nucleotide sequence ID" value="NZ_BMGS01000016.1"/>
</dbReference>
<evidence type="ECO:0000313" key="2">
    <source>
        <dbReference type="Proteomes" id="UP000601361"/>
    </source>
</evidence>
<keyword evidence="2" id="KW-1185">Reference proteome</keyword>
<evidence type="ECO:0000313" key="1">
    <source>
        <dbReference type="EMBL" id="GGG61302.1"/>
    </source>
</evidence>
<dbReference type="Proteomes" id="UP000601361">
    <property type="component" value="Unassembled WGS sequence"/>
</dbReference>
<organism evidence="1 2">
    <name type="scientific">Hymenobacter glacieicola</name>
    <dbReference type="NCBI Taxonomy" id="1562124"/>
    <lineage>
        <taxon>Bacteria</taxon>
        <taxon>Pseudomonadati</taxon>
        <taxon>Bacteroidota</taxon>
        <taxon>Cytophagia</taxon>
        <taxon>Cytophagales</taxon>
        <taxon>Hymenobacteraceae</taxon>
        <taxon>Hymenobacter</taxon>
    </lineage>
</organism>
<name>A0ABQ1X6P6_9BACT</name>
<gene>
    <name evidence="1" type="ORF">GCM10011378_41660</name>
</gene>